<keyword evidence="2" id="KW-1185">Reference proteome</keyword>
<evidence type="ECO:0000313" key="1">
    <source>
        <dbReference type="EMBL" id="MCF4101375.1"/>
    </source>
</evidence>
<proteinExistence type="predicted"/>
<gene>
    <name evidence="1" type="ORF">L1I30_06835</name>
</gene>
<sequence>MQEILLNLPYFGPVTHFREIVKPTLIWFENEDNYQKQTYRNRMYIYGANGKLLLNIPIKHLPKSPVKQYQKYKEVRIDNDMKWQKQHWKSLKSAYQTSPFFEFYEDELAPLYNRDFEYLMDFNYACFETISECLQLDIDYKKTTEYIKQPENLLDKRNLINAKVAVEIPPYNQVFQEKEGFLSNLSILDLLFNEGPNALMYLNAMK</sequence>
<dbReference type="Proteomes" id="UP001179363">
    <property type="component" value="Unassembled WGS sequence"/>
</dbReference>
<reference evidence="1" key="1">
    <citation type="submission" date="2022-01" db="EMBL/GenBank/DDBJ databases">
        <title>Gillisia lutea sp. nov., isolated from marine plastic residues from the Malvarosa beach (Valencia, Spain).</title>
        <authorList>
            <person name="Vidal-Verdu A."/>
            <person name="Molina-Menor E."/>
            <person name="Satari L."/>
            <person name="Pascual J."/>
            <person name="Pereto J."/>
            <person name="Porcar M."/>
        </authorList>
    </citation>
    <scope>NUCLEOTIDE SEQUENCE</scope>
    <source>
        <strain evidence="1">M10.2A</strain>
    </source>
</reference>
<organism evidence="1 2">
    <name type="scientific">Gillisia lutea</name>
    <dbReference type="NCBI Taxonomy" id="2909668"/>
    <lineage>
        <taxon>Bacteria</taxon>
        <taxon>Pseudomonadati</taxon>
        <taxon>Bacteroidota</taxon>
        <taxon>Flavobacteriia</taxon>
        <taxon>Flavobacteriales</taxon>
        <taxon>Flavobacteriaceae</taxon>
        <taxon>Gillisia</taxon>
    </lineage>
</organism>
<dbReference type="InterPro" id="IPR014985">
    <property type="entry name" value="WbqC"/>
</dbReference>
<name>A0ABS9EET0_9FLAO</name>
<evidence type="ECO:0000313" key="2">
    <source>
        <dbReference type="Proteomes" id="UP001179363"/>
    </source>
</evidence>
<comment type="caution">
    <text evidence="1">The sequence shown here is derived from an EMBL/GenBank/DDBJ whole genome shotgun (WGS) entry which is preliminary data.</text>
</comment>
<dbReference type="RefSeq" id="WP_236133522.1">
    <property type="nucleotide sequence ID" value="NZ_JAKGTH010000007.1"/>
</dbReference>
<dbReference type="EMBL" id="JAKGTH010000007">
    <property type="protein sequence ID" value="MCF4101375.1"/>
    <property type="molecule type" value="Genomic_DNA"/>
</dbReference>
<dbReference type="Pfam" id="PF08889">
    <property type="entry name" value="WbqC"/>
    <property type="match status" value="1"/>
</dbReference>
<accession>A0ABS9EET0</accession>
<protein>
    <submittedName>
        <fullName evidence="1">WbqC family protein</fullName>
    </submittedName>
</protein>